<sequence>GIAKIEVGVDELSLLENNSVLEKIKEQLKLISFEDVSIDPEGYRSGKINVITN</sequence>
<dbReference type="AlphaFoldDB" id="A0A382NY30"/>
<evidence type="ECO:0000313" key="1">
    <source>
        <dbReference type="EMBL" id="SVC66029.1"/>
    </source>
</evidence>
<organism evidence="1">
    <name type="scientific">marine metagenome</name>
    <dbReference type="NCBI Taxonomy" id="408172"/>
    <lineage>
        <taxon>unclassified sequences</taxon>
        <taxon>metagenomes</taxon>
        <taxon>ecological metagenomes</taxon>
    </lineage>
</organism>
<name>A0A382NY30_9ZZZZ</name>
<accession>A0A382NY30</accession>
<feature type="non-terminal residue" evidence="1">
    <location>
        <position position="1"/>
    </location>
</feature>
<reference evidence="1" key="1">
    <citation type="submission" date="2018-05" db="EMBL/GenBank/DDBJ databases">
        <authorList>
            <person name="Lanie J.A."/>
            <person name="Ng W.-L."/>
            <person name="Kazmierczak K.M."/>
            <person name="Andrzejewski T.M."/>
            <person name="Davidsen T.M."/>
            <person name="Wayne K.J."/>
            <person name="Tettelin H."/>
            <person name="Glass J.I."/>
            <person name="Rusch D."/>
            <person name="Podicherti R."/>
            <person name="Tsui H.-C.T."/>
            <person name="Winkler M.E."/>
        </authorList>
    </citation>
    <scope>NUCLEOTIDE SEQUENCE</scope>
</reference>
<dbReference type="EMBL" id="UINC01103557">
    <property type="protein sequence ID" value="SVC66029.1"/>
    <property type="molecule type" value="Genomic_DNA"/>
</dbReference>
<gene>
    <name evidence="1" type="ORF">METZ01_LOCUS318883</name>
</gene>
<protein>
    <submittedName>
        <fullName evidence="1">Uncharacterized protein</fullName>
    </submittedName>
</protein>
<proteinExistence type="predicted"/>